<dbReference type="Gene3D" id="3.90.70.10">
    <property type="entry name" value="Cysteine proteinases"/>
    <property type="match status" value="1"/>
</dbReference>
<evidence type="ECO:0000256" key="1">
    <source>
        <dbReference type="ARBA" id="ARBA00008455"/>
    </source>
</evidence>
<dbReference type="PANTHER" id="PTHR12411">
    <property type="entry name" value="CYSTEINE PROTEASE FAMILY C1-RELATED"/>
    <property type="match status" value="1"/>
</dbReference>
<dbReference type="SMART" id="SM00645">
    <property type="entry name" value="Pept_C1"/>
    <property type="match status" value="1"/>
</dbReference>
<dbReference type="InterPro" id="IPR000169">
    <property type="entry name" value="Pept_cys_AS"/>
</dbReference>
<dbReference type="InterPro" id="IPR000668">
    <property type="entry name" value="Peptidase_C1A_C"/>
</dbReference>
<evidence type="ECO:0000313" key="5">
    <source>
        <dbReference type="Proteomes" id="UP000054498"/>
    </source>
</evidence>
<reference evidence="4 5" key="1">
    <citation type="journal article" date="2013" name="BMC Genomics">
        <title>Reconstruction of the lipid metabolism for the microalga Monoraphidium neglectum from its genome sequence reveals characteristics suitable for biofuel production.</title>
        <authorList>
            <person name="Bogen C."/>
            <person name="Al-Dilaimi A."/>
            <person name="Albersmeier A."/>
            <person name="Wichmann J."/>
            <person name="Grundmann M."/>
            <person name="Rupp O."/>
            <person name="Lauersen K.J."/>
            <person name="Blifernez-Klassen O."/>
            <person name="Kalinowski J."/>
            <person name="Goesmann A."/>
            <person name="Mussgnug J.H."/>
            <person name="Kruse O."/>
        </authorList>
    </citation>
    <scope>NUCLEOTIDE SEQUENCE [LARGE SCALE GENOMIC DNA]</scope>
    <source>
        <strain evidence="4 5">SAG 48.87</strain>
    </source>
</reference>
<name>A0A0D2M324_9CHLO</name>
<dbReference type="CDD" id="cd02248">
    <property type="entry name" value="Peptidase_C1A"/>
    <property type="match status" value="1"/>
</dbReference>
<proteinExistence type="inferred from homology"/>
<keyword evidence="2" id="KW-0732">Signal</keyword>
<dbReference type="RefSeq" id="XP_013894741.1">
    <property type="nucleotide sequence ID" value="XM_014039287.1"/>
</dbReference>
<dbReference type="KEGG" id="mng:MNEG_12241"/>
<comment type="similarity">
    <text evidence="1">Belongs to the peptidase C1 family.</text>
</comment>
<dbReference type="Proteomes" id="UP000054498">
    <property type="component" value="Unassembled WGS sequence"/>
</dbReference>
<dbReference type="InterPro" id="IPR039417">
    <property type="entry name" value="Peptidase_C1A_papain-like"/>
</dbReference>
<dbReference type="SUPFAM" id="SSF54001">
    <property type="entry name" value="Cysteine proteinases"/>
    <property type="match status" value="1"/>
</dbReference>
<dbReference type="EMBL" id="KK103358">
    <property type="protein sequence ID" value="KIY95721.1"/>
    <property type="molecule type" value="Genomic_DNA"/>
</dbReference>
<protein>
    <recommendedName>
        <fullName evidence="3">Peptidase C1A papain C-terminal domain-containing protein</fullName>
    </recommendedName>
</protein>
<evidence type="ECO:0000256" key="2">
    <source>
        <dbReference type="SAM" id="SignalP"/>
    </source>
</evidence>
<evidence type="ECO:0000313" key="4">
    <source>
        <dbReference type="EMBL" id="KIY95721.1"/>
    </source>
</evidence>
<dbReference type="OrthoDB" id="10253408at2759"/>
<evidence type="ECO:0000259" key="3">
    <source>
        <dbReference type="SMART" id="SM00645"/>
    </source>
</evidence>
<keyword evidence="5" id="KW-1185">Reference proteome</keyword>
<dbReference type="InterPro" id="IPR013128">
    <property type="entry name" value="Peptidase_C1A"/>
</dbReference>
<feature type="signal peptide" evidence="2">
    <location>
        <begin position="1"/>
        <end position="21"/>
    </location>
</feature>
<dbReference type="GO" id="GO:0006508">
    <property type="term" value="P:proteolysis"/>
    <property type="evidence" value="ECO:0007669"/>
    <property type="project" value="InterPro"/>
</dbReference>
<dbReference type="GeneID" id="25729584"/>
<sequence length="278" mass="30320">MLQRTLLGLVVALSLVAIALGDAMLREQHHAELLAAKANPLQAFGAWMVKHAKPYAQSNDLQAVEARFRNWQANLEFKRVGSSARIPGFKHGDLALSDLPEAIDWREKGAVAEVKNQMACGSCWAFSTTGAIEGINKIVTGGLLSLSEQELVDCDKAQDSGCQGGLMDYAFEFVKEHGGIELEKDYPYTGEDGECSDEKDGPVQLVTIDGYQDVPQFSEIALKKAVSQQPVSVAIEADQRAFQLYMGGVFDDKECGRDLDHGVLVRGGMGVQGFIRRR</sequence>
<dbReference type="GO" id="GO:0008234">
    <property type="term" value="F:cysteine-type peptidase activity"/>
    <property type="evidence" value="ECO:0007669"/>
    <property type="project" value="InterPro"/>
</dbReference>
<dbReference type="InterPro" id="IPR038765">
    <property type="entry name" value="Papain-like_cys_pep_sf"/>
</dbReference>
<accession>A0A0D2M324</accession>
<feature type="chain" id="PRO_5018743902" description="Peptidase C1A papain C-terminal domain-containing protein" evidence="2">
    <location>
        <begin position="22"/>
        <end position="278"/>
    </location>
</feature>
<dbReference type="STRING" id="145388.A0A0D2M324"/>
<dbReference type="Pfam" id="PF00112">
    <property type="entry name" value="Peptidase_C1"/>
    <property type="match status" value="1"/>
</dbReference>
<dbReference type="PROSITE" id="PS00139">
    <property type="entry name" value="THIOL_PROTEASE_CYS"/>
    <property type="match status" value="1"/>
</dbReference>
<dbReference type="AlphaFoldDB" id="A0A0D2M324"/>
<feature type="domain" description="Peptidase C1A papain C-terminal" evidence="3">
    <location>
        <begin position="99"/>
        <end position="278"/>
    </location>
</feature>
<gene>
    <name evidence="4" type="ORF">MNEG_12241</name>
</gene>
<organism evidence="4 5">
    <name type="scientific">Monoraphidium neglectum</name>
    <dbReference type="NCBI Taxonomy" id="145388"/>
    <lineage>
        <taxon>Eukaryota</taxon>
        <taxon>Viridiplantae</taxon>
        <taxon>Chlorophyta</taxon>
        <taxon>core chlorophytes</taxon>
        <taxon>Chlorophyceae</taxon>
        <taxon>CS clade</taxon>
        <taxon>Sphaeropleales</taxon>
        <taxon>Selenastraceae</taxon>
        <taxon>Monoraphidium</taxon>
    </lineage>
</organism>